<proteinExistence type="predicted"/>
<dbReference type="EMBL" id="GGEC01066974">
    <property type="protein sequence ID" value="MBX47458.1"/>
    <property type="molecule type" value="Transcribed_RNA"/>
</dbReference>
<sequence length="52" mass="5895">MSCQHHHPSFLLTVSQQQRDCPPELFNFIATVGYQGLGVTWKILPTLPQNSK</sequence>
<reference evidence="1" key="1">
    <citation type="submission" date="2018-02" db="EMBL/GenBank/DDBJ databases">
        <title>Rhizophora mucronata_Transcriptome.</title>
        <authorList>
            <person name="Meera S.P."/>
            <person name="Sreeshan A."/>
            <person name="Augustine A."/>
        </authorList>
    </citation>
    <scope>NUCLEOTIDE SEQUENCE</scope>
    <source>
        <tissue evidence="1">Leaf</tissue>
    </source>
</reference>
<accession>A0A2P2NY64</accession>
<organism evidence="1">
    <name type="scientific">Rhizophora mucronata</name>
    <name type="common">Asiatic mangrove</name>
    <dbReference type="NCBI Taxonomy" id="61149"/>
    <lineage>
        <taxon>Eukaryota</taxon>
        <taxon>Viridiplantae</taxon>
        <taxon>Streptophyta</taxon>
        <taxon>Embryophyta</taxon>
        <taxon>Tracheophyta</taxon>
        <taxon>Spermatophyta</taxon>
        <taxon>Magnoliopsida</taxon>
        <taxon>eudicotyledons</taxon>
        <taxon>Gunneridae</taxon>
        <taxon>Pentapetalae</taxon>
        <taxon>rosids</taxon>
        <taxon>fabids</taxon>
        <taxon>Malpighiales</taxon>
        <taxon>Rhizophoraceae</taxon>
        <taxon>Rhizophora</taxon>
    </lineage>
</organism>
<evidence type="ECO:0000313" key="1">
    <source>
        <dbReference type="EMBL" id="MBX47458.1"/>
    </source>
</evidence>
<name>A0A2P2NY64_RHIMU</name>
<protein>
    <submittedName>
        <fullName evidence="1">Uncharacterized protein</fullName>
    </submittedName>
</protein>
<dbReference type="AlphaFoldDB" id="A0A2P2NY64"/>